<dbReference type="Proteomes" id="UP001347796">
    <property type="component" value="Unassembled WGS sequence"/>
</dbReference>
<dbReference type="InterPro" id="IPR000960">
    <property type="entry name" value="Flavin_mOase"/>
</dbReference>
<reference evidence="9 10" key="1">
    <citation type="submission" date="2024-01" db="EMBL/GenBank/DDBJ databases">
        <title>The genome of the rayed Mediterranean limpet Patella caerulea (Linnaeus, 1758).</title>
        <authorList>
            <person name="Anh-Thu Weber A."/>
            <person name="Halstead-Nussloch G."/>
        </authorList>
    </citation>
    <scope>NUCLEOTIDE SEQUENCE [LARGE SCALE GENOMIC DNA]</scope>
    <source>
        <strain evidence="9">AATW-2023a</strain>
        <tissue evidence="9">Whole specimen</tissue>
    </source>
</reference>
<dbReference type="GO" id="GO:0050660">
    <property type="term" value="F:flavin adenine dinucleotide binding"/>
    <property type="evidence" value="ECO:0007669"/>
    <property type="project" value="InterPro"/>
</dbReference>
<dbReference type="GO" id="GO:0004499">
    <property type="term" value="F:N,N-dimethylaniline monooxygenase activity"/>
    <property type="evidence" value="ECO:0007669"/>
    <property type="project" value="InterPro"/>
</dbReference>
<dbReference type="InterPro" id="IPR050346">
    <property type="entry name" value="FMO-like"/>
</dbReference>
<dbReference type="GO" id="GO:0050661">
    <property type="term" value="F:NADP binding"/>
    <property type="evidence" value="ECO:0007669"/>
    <property type="project" value="InterPro"/>
</dbReference>
<keyword evidence="5" id="KW-0521">NADP</keyword>
<organism evidence="9 10">
    <name type="scientific">Patella caerulea</name>
    <name type="common">Rayed Mediterranean limpet</name>
    <dbReference type="NCBI Taxonomy" id="87958"/>
    <lineage>
        <taxon>Eukaryota</taxon>
        <taxon>Metazoa</taxon>
        <taxon>Spiralia</taxon>
        <taxon>Lophotrochozoa</taxon>
        <taxon>Mollusca</taxon>
        <taxon>Gastropoda</taxon>
        <taxon>Patellogastropoda</taxon>
        <taxon>Patelloidea</taxon>
        <taxon>Patellidae</taxon>
        <taxon>Patella</taxon>
    </lineage>
</organism>
<keyword evidence="6 8" id="KW-0560">Oxidoreductase</keyword>
<evidence type="ECO:0000256" key="8">
    <source>
        <dbReference type="RuleBase" id="RU361177"/>
    </source>
</evidence>
<name>A0AAN8QEQ0_PATCE</name>
<dbReference type="Pfam" id="PF00743">
    <property type="entry name" value="FMO-like"/>
    <property type="match status" value="2"/>
</dbReference>
<evidence type="ECO:0000256" key="4">
    <source>
        <dbReference type="ARBA" id="ARBA00022827"/>
    </source>
</evidence>
<protein>
    <recommendedName>
        <fullName evidence="8">Flavin-containing monooxygenase</fullName>
        <ecNumber evidence="8">1.-.-.-</ecNumber>
    </recommendedName>
</protein>
<dbReference type="PANTHER" id="PTHR23023">
    <property type="entry name" value="DIMETHYLANILINE MONOOXYGENASE"/>
    <property type="match status" value="1"/>
</dbReference>
<evidence type="ECO:0000313" key="9">
    <source>
        <dbReference type="EMBL" id="KAK6191286.1"/>
    </source>
</evidence>
<dbReference type="AlphaFoldDB" id="A0AAN8QEQ0"/>
<dbReference type="EC" id="1.-.-.-" evidence="8"/>
<accession>A0AAN8QEQ0</accession>
<evidence type="ECO:0000256" key="3">
    <source>
        <dbReference type="ARBA" id="ARBA00022630"/>
    </source>
</evidence>
<evidence type="ECO:0000256" key="5">
    <source>
        <dbReference type="ARBA" id="ARBA00022857"/>
    </source>
</evidence>
<keyword evidence="3 8" id="KW-0285">Flavoprotein</keyword>
<keyword evidence="4 8" id="KW-0274">FAD</keyword>
<sequence length="432" mass="49659">MPSEKKHICIIGAGASGLGCLRYFTENQERFTVVAYEQGSRIGGTWIYSDHSGSDKNGRPIHSSMYKSLVINIPKQIMAFPDFPFDSDLPSFFGHREVLKYLEKYTEHFRLLPYIRFNTRVLMVKPRHIGDGLWGTKWNVNIEPSNNSHSSPTANDFDAVIVCTGQYAVPNIPDYPGLKKFKGTTIHSHSYRSPDIFRDKTVLTIGASFSGWDITTEVASLAQYVYFSHRGEHKLRHFPKNVELVSRVEGFTKNAVILANGSQVAIDAVVFNTGYKHNFSFLSPDCGFEVTPDNTIRHLYKHTINIANPTLSFISILNNSLPFPCISILARYFKAVLEEQIRLPSRKGMLLAEQEELQKRLDRNWPPRYLHRMEDFQFEMCDEIAKEVGIEPLPRWIKKLFDYHIVKLFENIHTAKKYNYRIIEPDGFEIVP</sequence>
<dbReference type="EMBL" id="JAZGQO010000002">
    <property type="protein sequence ID" value="KAK6191286.1"/>
    <property type="molecule type" value="Genomic_DNA"/>
</dbReference>
<evidence type="ECO:0000256" key="6">
    <source>
        <dbReference type="ARBA" id="ARBA00023002"/>
    </source>
</evidence>
<keyword evidence="10" id="KW-1185">Reference proteome</keyword>
<gene>
    <name evidence="9" type="ORF">SNE40_003016</name>
</gene>
<dbReference type="InterPro" id="IPR020946">
    <property type="entry name" value="Flavin_mOase-like"/>
</dbReference>
<comment type="similarity">
    <text evidence="2 8">Belongs to the FMO family.</text>
</comment>
<evidence type="ECO:0000256" key="2">
    <source>
        <dbReference type="ARBA" id="ARBA00009183"/>
    </source>
</evidence>
<dbReference type="SUPFAM" id="SSF51905">
    <property type="entry name" value="FAD/NAD(P)-binding domain"/>
    <property type="match status" value="2"/>
</dbReference>
<comment type="cofactor">
    <cofactor evidence="1 8">
        <name>FAD</name>
        <dbReference type="ChEBI" id="CHEBI:57692"/>
    </cofactor>
</comment>
<proteinExistence type="inferred from homology"/>
<dbReference type="FunFam" id="3.50.50.60:FF:000138">
    <property type="entry name" value="Flavin-containing monooxygenase"/>
    <property type="match status" value="1"/>
</dbReference>
<dbReference type="PIRSF" id="PIRSF000332">
    <property type="entry name" value="FMO"/>
    <property type="match status" value="1"/>
</dbReference>
<evidence type="ECO:0000256" key="7">
    <source>
        <dbReference type="ARBA" id="ARBA00023033"/>
    </source>
</evidence>
<keyword evidence="7 8" id="KW-0503">Monooxygenase</keyword>
<dbReference type="PROSITE" id="PS51257">
    <property type="entry name" value="PROKAR_LIPOPROTEIN"/>
    <property type="match status" value="1"/>
</dbReference>
<evidence type="ECO:0000313" key="10">
    <source>
        <dbReference type="Proteomes" id="UP001347796"/>
    </source>
</evidence>
<dbReference type="Gene3D" id="3.50.50.60">
    <property type="entry name" value="FAD/NAD(P)-binding domain"/>
    <property type="match status" value="2"/>
</dbReference>
<dbReference type="InterPro" id="IPR036188">
    <property type="entry name" value="FAD/NAD-bd_sf"/>
</dbReference>
<evidence type="ECO:0000256" key="1">
    <source>
        <dbReference type="ARBA" id="ARBA00001974"/>
    </source>
</evidence>
<comment type="caution">
    <text evidence="9">The sequence shown here is derived from an EMBL/GenBank/DDBJ whole genome shotgun (WGS) entry which is preliminary data.</text>
</comment>
<dbReference type="PRINTS" id="PR00370">
    <property type="entry name" value="FMOXYGENASE"/>
</dbReference>